<proteinExistence type="predicted"/>
<protein>
    <submittedName>
        <fullName evidence="1">Uncharacterized protein</fullName>
    </submittedName>
</protein>
<comment type="caution">
    <text evidence="1">The sequence shown here is derived from an EMBL/GenBank/DDBJ whole genome shotgun (WGS) entry which is preliminary data.</text>
</comment>
<sequence>MPQPCPETALLTFTDQAGVQQFQYQFTFVGVTYDSATGFSTFTYNVCKPGTDSTFKDLSHFVIGFSPDCPIQLTPNQPGVEFVNPDPTTGAVGIKIDTPVATAVCPLVNTYSFTLNGFADVGPVTITAKDGAQGGIQFFTSGTICGPICTPVPGARGFRLQ</sequence>
<reference evidence="1 2" key="1">
    <citation type="submission" date="2019-03" db="EMBL/GenBank/DDBJ databases">
        <title>Genomic Encyclopedia of Type Strains, Phase IV (KMG-IV): sequencing the most valuable type-strain genomes for metagenomic binning, comparative biology and taxonomic classification.</title>
        <authorList>
            <person name="Goeker M."/>
        </authorList>
    </citation>
    <scope>NUCLEOTIDE SEQUENCE [LARGE SCALE GENOMIC DNA]</scope>
    <source>
        <strain evidence="1 2">DSM 11170</strain>
    </source>
</reference>
<dbReference type="AlphaFoldDB" id="A0A4R2RX03"/>
<evidence type="ECO:0000313" key="2">
    <source>
        <dbReference type="Proteomes" id="UP000294813"/>
    </source>
</evidence>
<dbReference type="RefSeq" id="WP_131917787.1">
    <property type="nucleotide sequence ID" value="NZ_JAOQNU010000001.1"/>
</dbReference>
<accession>A0A4R2RX03</accession>
<dbReference type="Proteomes" id="UP000294813">
    <property type="component" value="Unassembled WGS sequence"/>
</dbReference>
<dbReference type="EMBL" id="SLXT01000001">
    <property type="protein sequence ID" value="TCP69000.1"/>
    <property type="molecule type" value="Genomic_DNA"/>
</dbReference>
<keyword evidence="2" id="KW-1185">Reference proteome</keyword>
<evidence type="ECO:0000313" key="1">
    <source>
        <dbReference type="EMBL" id="TCP69000.1"/>
    </source>
</evidence>
<gene>
    <name evidence="1" type="ORF">EDD73_101168</name>
</gene>
<name>A0A4R2RX03_9FIRM</name>
<organism evidence="1 2">
    <name type="scientific">Heliophilum fasciatum</name>
    <dbReference type="NCBI Taxonomy" id="35700"/>
    <lineage>
        <taxon>Bacteria</taxon>
        <taxon>Bacillati</taxon>
        <taxon>Bacillota</taxon>
        <taxon>Clostridia</taxon>
        <taxon>Eubacteriales</taxon>
        <taxon>Heliobacteriaceae</taxon>
        <taxon>Heliophilum</taxon>
    </lineage>
</organism>